<name>A0A1F5H7D3_9BACT</name>
<dbReference type="AlphaFoldDB" id="A0A1F5H7D3"/>
<dbReference type="Pfam" id="PF14584">
    <property type="entry name" value="DUF4446"/>
    <property type="match status" value="1"/>
</dbReference>
<evidence type="ECO:0000313" key="2">
    <source>
        <dbReference type="EMBL" id="OGD99987.1"/>
    </source>
</evidence>
<accession>A0A1F5H7D3</accession>
<keyword evidence="1" id="KW-0812">Transmembrane</keyword>
<dbReference type="InterPro" id="IPR027981">
    <property type="entry name" value="DUF4446"/>
</dbReference>
<evidence type="ECO:0008006" key="4">
    <source>
        <dbReference type="Google" id="ProtNLM"/>
    </source>
</evidence>
<evidence type="ECO:0000256" key="1">
    <source>
        <dbReference type="SAM" id="Phobius"/>
    </source>
</evidence>
<keyword evidence="1" id="KW-1133">Transmembrane helix</keyword>
<organism evidence="2 3">
    <name type="scientific">Candidatus Curtissbacteria bacterium RIFCSPHIGHO2_12_41_11</name>
    <dbReference type="NCBI Taxonomy" id="1797718"/>
    <lineage>
        <taxon>Bacteria</taxon>
        <taxon>Candidatus Curtissiibacteriota</taxon>
    </lineage>
</organism>
<evidence type="ECO:0000313" key="3">
    <source>
        <dbReference type="Proteomes" id="UP000178393"/>
    </source>
</evidence>
<sequence length="141" mass="15455">MWWQNLGATEYLFFGCVVWLALLSFYIIRNSGKLKNIIKGAKGADLTQILEGIVEKQNLIGKNIHEFSEKVADIQKNQQKSFTKSALVRFNPFEDTGGDQSFAVALLDGVNNGVVISSLHSRGGTRVYAKAVSGGKSANYP</sequence>
<dbReference type="Proteomes" id="UP000178393">
    <property type="component" value="Unassembled WGS sequence"/>
</dbReference>
<feature type="non-terminal residue" evidence="2">
    <location>
        <position position="141"/>
    </location>
</feature>
<keyword evidence="1" id="KW-0472">Membrane</keyword>
<reference evidence="2 3" key="1">
    <citation type="journal article" date="2016" name="Nat. Commun.">
        <title>Thousands of microbial genomes shed light on interconnected biogeochemical processes in an aquifer system.</title>
        <authorList>
            <person name="Anantharaman K."/>
            <person name="Brown C.T."/>
            <person name="Hug L.A."/>
            <person name="Sharon I."/>
            <person name="Castelle C.J."/>
            <person name="Probst A.J."/>
            <person name="Thomas B.C."/>
            <person name="Singh A."/>
            <person name="Wilkins M.J."/>
            <person name="Karaoz U."/>
            <person name="Brodie E.L."/>
            <person name="Williams K.H."/>
            <person name="Hubbard S.S."/>
            <person name="Banfield J.F."/>
        </authorList>
    </citation>
    <scope>NUCLEOTIDE SEQUENCE [LARGE SCALE GENOMIC DNA]</scope>
</reference>
<proteinExistence type="predicted"/>
<protein>
    <recommendedName>
        <fullName evidence="4">DUF4446 domain-containing protein</fullName>
    </recommendedName>
</protein>
<dbReference type="EMBL" id="MFBH01000017">
    <property type="protein sequence ID" value="OGD99987.1"/>
    <property type="molecule type" value="Genomic_DNA"/>
</dbReference>
<comment type="caution">
    <text evidence="2">The sequence shown here is derived from an EMBL/GenBank/DDBJ whole genome shotgun (WGS) entry which is preliminary data.</text>
</comment>
<gene>
    <name evidence="2" type="ORF">A2W45_02775</name>
</gene>
<feature type="transmembrane region" description="Helical" evidence="1">
    <location>
        <begin position="12"/>
        <end position="28"/>
    </location>
</feature>